<comment type="subcellular location">
    <subcellularLocation>
        <location evidence="1">Secreted</location>
    </subcellularLocation>
</comment>
<dbReference type="Pfam" id="PF05498">
    <property type="entry name" value="RALF"/>
    <property type="match status" value="1"/>
</dbReference>
<dbReference type="PANTHER" id="PTHR33136:SF13">
    <property type="entry name" value="OS10G0328900 PROTEIN"/>
    <property type="match status" value="1"/>
</dbReference>
<name>A0AAD8IHM6_9APIA</name>
<evidence type="ECO:0000256" key="2">
    <source>
        <dbReference type="ARBA" id="ARBA00009178"/>
    </source>
</evidence>
<keyword evidence="3" id="KW-0964">Secreted</keyword>
<dbReference type="GO" id="GO:0009506">
    <property type="term" value="C:plasmodesma"/>
    <property type="evidence" value="ECO:0007669"/>
    <property type="project" value="TreeGrafter"/>
</dbReference>
<accession>A0AAD8IHM6</accession>
<comment type="similarity">
    <text evidence="2">Belongs to the plant rapid alkalinization factor (RALF) family.</text>
</comment>
<evidence type="ECO:0000256" key="6">
    <source>
        <dbReference type="ARBA" id="ARBA00023157"/>
    </source>
</evidence>
<gene>
    <name evidence="8" type="ORF">POM88_022904</name>
</gene>
<keyword evidence="6" id="KW-1015">Disulfide bond</keyword>
<comment type="caution">
    <text evidence="8">The sequence shown here is derived from an EMBL/GenBank/DDBJ whole genome shotgun (WGS) entry which is preliminary data.</text>
</comment>
<dbReference type="AlphaFoldDB" id="A0AAD8IHM6"/>
<protein>
    <submittedName>
        <fullName evidence="8">Rapid alkalinization factor</fullName>
    </submittedName>
</protein>
<feature type="chain" id="PRO_5042075753" evidence="7">
    <location>
        <begin position="27"/>
        <end position="115"/>
    </location>
</feature>
<evidence type="ECO:0000256" key="5">
    <source>
        <dbReference type="ARBA" id="ARBA00022729"/>
    </source>
</evidence>
<dbReference type="Proteomes" id="UP001237642">
    <property type="component" value="Unassembled WGS sequence"/>
</dbReference>
<dbReference type="GO" id="GO:0005576">
    <property type="term" value="C:extracellular region"/>
    <property type="evidence" value="ECO:0007669"/>
    <property type="project" value="UniProtKB-SubCell"/>
</dbReference>
<evidence type="ECO:0000313" key="8">
    <source>
        <dbReference type="EMBL" id="KAK1385169.1"/>
    </source>
</evidence>
<evidence type="ECO:0000256" key="7">
    <source>
        <dbReference type="SAM" id="SignalP"/>
    </source>
</evidence>
<dbReference type="EMBL" id="JAUIZM010000005">
    <property type="protein sequence ID" value="KAK1385169.1"/>
    <property type="molecule type" value="Genomic_DNA"/>
</dbReference>
<evidence type="ECO:0000256" key="4">
    <source>
        <dbReference type="ARBA" id="ARBA00022702"/>
    </source>
</evidence>
<evidence type="ECO:0000313" key="9">
    <source>
        <dbReference type="Proteomes" id="UP001237642"/>
    </source>
</evidence>
<keyword evidence="9" id="KW-1185">Reference proteome</keyword>
<reference evidence="8" key="2">
    <citation type="submission" date="2023-05" db="EMBL/GenBank/DDBJ databases">
        <authorList>
            <person name="Schelkunov M.I."/>
        </authorList>
    </citation>
    <scope>NUCLEOTIDE SEQUENCE</scope>
    <source>
        <strain evidence="8">Hsosn_3</strain>
        <tissue evidence="8">Leaf</tissue>
    </source>
</reference>
<dbReference type="InterPro" id="IPR008801">
    <property type="entry name" value="RALF"/>
</dbReference>
<proteinExistence type="inferred from homology"/>
<sequence length="115" mass="12488">MAPSSVFHLTILSTFVLATILVSSSATETSGSDSWMPMKPACTGSIGDCMMDQEFDMDSESNRRILATTKYISYDALQKNSVPCSQKGASYYNCKQGAEANPYDRGCSAITRCRS</sequence>
<dbReference type="GO" id="GO:0005179">
    <property type="term" value="F:hormone activity"/>
    <property type="evidence" value="ECO:0007669"/>
    <property type="project" value="UniProtKB-KW"/>
</dbReference>
<feature type="signal peptide" evidence="7">
    <location>
        <begin position="1"/>
        <end position="26"/>
    </location>
</feature>
<reference evidence="8" key="1">
    <citation type="submission" date="2023-02" db="EMBL/GenBank/DDBJ databases">
        <title>Genome of toxic invasive species Heracleum sosnowskyi carries increased number of genes despite the absence of recent whole-genome duplications.</title>
        <authorList>
            <person name="Schelkunov M."/>
            <person name="Shtratnikova V."/>
            <person name="Makarenko M."/>
            <person name="Klepikova A."/>
            <person name="Omelchenko D."/>
            <person name="Novikova G."/>
            <person name="Obukhova E."/>
            <person name="Bogdanov V."/>
            <person name="Penin A."/>
            <person name="Logacheva M."/>
        </authorList>
    </citation>
    <scope>NUCLEOTIDE SEQUENCE</scope>
    <source>
        <strain evidence="8">Hsosn_3</strain>
        <tissue evidence="8">Leaf</tissue>
    </source>
</reference>
<evidence type="ECO:0000256" key="3">
    <source>
        <dbReference type="ARBA" id="ARBA00022525"/>
    </source>
</evidence>
<dbReference type="PANTHER" id="PTHR33136">
    <property type="entry name" value="RAPID ALKALINIZATION FACTOR-LIKE"/>
    <property type="match status" value="1"/>
</dbReference>
<keyword evidence="5 7" id="KW-0732">Signal</keyword>
<organism evidence="8 9">
    <name type="scientific">Heracleum sosnowskyi</name>
    <dbReference type="NCBI Taxonomy" id="360622"/>
    <lineage>
        <taxon>Eukaryota</taxon>
        <taxon>Viridiplantae</taxon>
        <taxon>Streptophyta</taxon>
        <taxon>Embryophyta</taxon>
        <taxon>Tracheophyta</taxon>
        <taxon>Spermatophyta</taxon>
        <taxon>Magnoliopsida</taxon>
        <taxon>eudicotyledons</taxon>
        <taxon>Gunneridae</taxon>
        <taxon>Pentapetalae</taxon>
        <taxon>asterids</taxon>
        <taxon>campanulids</taxon>
        <taxon>Apiales</taxon>
        <taxon>Apiaceae</taxon>
        <taxon>Apioideae</taxon>
        <taxon>apioid superclade</taxon>
        <taxon>Tordylieae</taxon>
        <taxon>Tordyliinae</taxon>
        <taxon>Heracleum</taxon>
    </lineage>
</organism>
<evidence type="ECO:0000256" key="1">
    <source>
        <dbReference type="ARBA" id="ARBA00004613"/>
    </source>
</evidence>
<dbReference type="GO" id="GO:0019722">
    <property type="term" value="P:calcium-mediated signaling"/>
    <property type="evidence" value="ECO:0007669"/>
    <property type="project" value="TreeGrafter"/>
</dbReference>
<keyword evidence="4" id="KW-0372">Hormone</keyword>